<accession>A0AAQ1PCK8</accession>
<evidence type="ECO:0000313" key="1">
    <source>
        <dbReference type="EMBL" id="SPO61792.1"/>
    </source>
</evidence>
<gene>
    <name evidence="1" type="ORF">JV551A3_V1_1520065</name>
</gene>
<evidence type="ECO:0000313" key="2">
    <source>
        <dbReference type="Proteomes" id="UP000294335"/>
    </source>
</evidence>
<dbReference type="Proteomes" id="UP000294335">
    <property type="component" value="Unassembled WGS sequence"/>
</dbReference>
<protein>
    <submittedName>
        <fullName evidence="1">Uncharacterized protein</fullName>
    </submittedName>
</protein>
<sequence>MRRSDSKGSTKVVDGWSGQYFRPTHYLHAGAVPVGAGLPANTGAAGAMHRVAFFAGEPAPTRTMCIPISAACAARHAGG</sequence>
<proteinExistence type="predicted"/>
<dbReference type="EMBL" id="OPYN01000152">
    <property type="protein sequence ID" value="SPO61792.1"/>
    <property type="molecule type" value="Genomic_DNA"/>
</dbReference>
<name>A0AAQ1PCK8_9PSED</name>
<keyword evidence="2" id="KW-1185">Reference proteome</keyword>
<organism evidence="1 2">
    <name type="scientific">Pseudomonas inefficax</name>
    <dbReference type="NCBI Taxonomy" id="2078786"/>
    <lineage>
        <taxon>Bacteria</taxon>
        <taxon>Pseudomonadati</taxon>
        <taxon>Pseudomonadota</taxon>
        <taxon>Gammaproteobacteria</taxon>
        <taxon>Pseudomonadales</taxon>
        <taxon>Pseudomonadaceae</taxon>
        <taxon>Pseudomonas</taxon>
    </lineage>
</organism>
<dbReference type="AlphaFoldDB" id="A0AAQ1PCK8"/>
<reference evidence="1 2" key="1">
    <citation type="submission" date="2018-02" db="EMBL/GenBank/DDBJ databases">
        <authorList>
            <person name="Dubost A."/>
        </authorList>
    </citation>
    <scope>NUCLEOTIDE SEQUENCE [LARGE SCALE GENOMIC DNA]</scope>
    <source>
        <strain evidence="2">JV551A3</strain>
    </source>
</reference>
<comment type="caution">
    <text evidence="1">The sequence shown here is derived from an EMBL/GenBank/DDBJ whole genome shotgun (WGS) entry which is preliminary data.</text>
</comment>